<dbReference type="PANTHER" id="PTHR37953:SF1">
    <property type="entry name" value="UPF0127 PROTEIN MJ1496"/>
    <property type="match status" value="1"/>
</dbReference>
<accession>A0ABT3WQT9</accession>
<comment type="caution">
    <text evidence="1">The sequence shown here is derived from an EMBL/GenBank/DDBJ whole genome shotgun (WGS) entry which is preliminary data.</text>
</comment>
<dbReference type="Proteomes" id="UP001165575">
    <property type="component" value="Unassembled WGS sequence"/>
</dbReference>
<protein>
    <submittedName>
        <fullName evidence="1">DUF192 domain-containing protein</fullName>
    </submittedName>
</protein>
<proteinExistence type="predicted"/>
<dbReference type="InterPro" id="IPR003795">
    <property type="entry name" value="DUF192"/>
</dbReference>
<dbReference type="Pfam" id="PF02643">
    <property type="entry name" value="DUF192"/>
    <property type="match status" value="1"/>
</dbReference>
<sequence length="156" mass="16933">MLILGGCCGGFYSTQAAEPITQAQPPLPSVSLTITDQKGQKHPFTVELAKTPHEQEVGEMFRKQIPANQGMLFIWPVAQNTAMWMKNTYVSLDMVFIDDQNRIHAIEERTTPLSEGIISSHGPVRAVLELPAGTTETLGIVVGDRVTSLALSGSVE</sequence>
<dbReference type="Gene3D" id="2.60.120.1140">
    <property type="entry name" value="Protein of unknown function DUF192"/>
    <property type="match status" value="1"/>
</dbReference>
<keyword evidence="2" id="KW-1185">Reference proteome</keyword>
<dbReference type="InterPro" id="IPR038695">
    <property type="entry name" value="Saro_0823-like_sf"/>
</dbReference>
<name>A0ABT3WQT9_9PROT</name>
<organism evidence="1 2">
    <name type="scientific">Bombella pollinis</name>
    <dbReference type="NCBI Taxonomy" id="2967337"/>
    <lineage>
        <taxon>Bacteria</taxon>
        <taxon>Pseudomonadati</taxon>
        <taxon>Pseudomonadota</taxon>
        <taxon>Alphaproteobacteria</taxon>
        <taxon>Acetobacterales</taxon>
        <taxon>Acetobacteraceae</taxon>
        <taxon>Bombella</taxon>
    </lineage>
</organism>
<gene>
    <name evidence="1" type="ORF">NQF89_01985</name>
</gene>
<dbReference type="PANTHER" id="PTHR37953">
    <property type="entry name" value="UPF0127 PROTEIN MJ1496"/>
    <property type="match status" value="1"/>
</dbReference>
<dbReference type="EMBL" id="JANIDX010000001">
    <property type="protein sequence ID" value="MCX5619196.1"/>
    <property type="molecule type" value="Genomic_DNA"/>
</dbReference>
<reference evidence="1 2" key="1">
    <citation type="submission" date="2022-07" db="EMBL/GenBank/DDBJ databases">
        <title>Bombella genomes.</title>
        <authorList>
            <person name="Harer L."/>
            <person name="Styblova S."/>
            <person name="Ehrmann M."/>
        </authorList>
    </citation>
    <scope>NUCLEOTIDE SEQUENCE [LARGE SCALE GENOMIC DNA]</scope>
    <source>
        <strain evidence="1 2">TMW 2.2556</strain>
    </source>
</reference>
<evidence type="ECO:0000313" key="2">
    <source>
        <dbReference type="Proteomes" id="UP001165575"/>
    </source>
</evidence>
<evidence type="ECO:0000313" key="1">
    <source>
        <dbReference type="EMBL" id="MCX5619196.1"/>
    </source>
</evidence>